<organism evidence="1 2">
    <name type="scientific">Mediterraneibacter gnavus (strain CC55_001C)</name>
    <dbReference type="NCBI Taxonomy" id="1073375"/>
    <lineage>
        <taxon>Bacteria</taxon>
        <taxon>Bacillati</taxon>
        <taxon>Bacillota</taxon>
        <taxon>Clostridia</taxon>
        <taxon>Lachnospirales</taxon>
        <taxon>Lachnospiraceae</taxon>
        <taxon>Mediterraneibacter</taxon>
    </lineage>
</organism>
<proteinExistence type="predicted"/>
<dbReference type="Proteomes" id="UP000018690">
    <property type="component" value="Unassembled WGS sequence"/>
</dbReference>
<evidence type="ECO:0000313" key="2">
    <source>
        <dbReference type="Proteomes" id="UP000018690"/>
    </source>
</evidence>
<dbReference type="RefSeq" id="WP_009245214.1">
    <property type="nucleotide sequence ID" value="NZ_KI669414.1"/>
</dbReference>
<reference evidence="1 2" key="1">
    <citation type="submission" date="2013-10" db="EMBL/GenBank/DDBJ databases">
        <title>The Genome Sequence of Ruminococcus gnavus CC55_001C.</title>
        <authorList>
            <consortium name="The Broad Institute Genomics Platform"/>
            <person name="Earl A."/>
            <person name="Allen-Vercoe E."/>
            <person name="Daigneault M."/>
            <person name="Young S.K."/>
            <person name="Zeng Q."/>
            <person name="Gargeya S."/>
            <person name="Fitzgerald M."/>
            <person name="Abouelleil A."/>
            <person name="Alvarado L."/>
            <person name="Chapman S.B."/>
            <person name="Gainer-Dewar J."/>
            <person name="Goldberg J."/>
            <person name="Griggs A."/>
            <person name="Gujja S."/>
            <person name="Hansen M."/>
            <person name="Howarth C."/>
            <person name="Imamovic A."/>
            <person name="Ireland A."/>
            <person name="Larimer J."/>
            <person name="McCowan C."/>
            <person name="Murphy C."/>
            <person name="Pearson M."/>
            <person name="Poon T.W."/>
            <person name="Priest M."/>
            <person name="Roberts A."/>
            <person name="Saif S."/>
            <person name="Shea T."/>
            <person name="Sykes S."/>
            <person name="Wortman J."/>
            <person name="Nusbaum C."/>
            <person name="Birren B."/>
        </authorList>
    </citation>
    <scope>NUCLEOTIDE SEQUENCE [LARGE SCALE GENOMIC DNA]</scope>
    <source>
        <strain evidence="1 2">CC55_001C</strain>
    </source>
</reference>
<comment type="caution">
    <text evidence="1">The sequence shown here is derived from an EMBL/GenBank/DDBJ whole genome shotgun (WGS) entry which is preliminary data.</text>
</comment>
<dbReference type="InterPro" id="IPR059206">
    <property type="entry name" value="Sll1717-like"/>
</dbReference>
<sequence length="273" mass="32207">MTCTIYILAPLILAIDKMNHISKELGYKIKIIAAIRREVINQVLSYGYEINKCIEDYGVIIEWFQKGGSYTDSPLLKIIENKIHASEKVNGYPVTKDVWSTYFVPKVNHNEVRKYILSYTWQRPRDVIRLLRFVQDESRGEEIISQEMFDRAMQKYSENSWNEIAEELVLSYTGIRDIDAIKKFFTGIEVPFTFQYCRKRVEDLGEIYDYVREFFEKYQLIDFLEKMYDWGVIGNSGARMAFKFLGDRDLAPTNDMIIHTPLRNFFAVSSRKK</sequence>
<gene>
    <name evidence="1" type="ORF">HMPREF1201_00778</name>
</gene>
<accession>A0A829NV92</accession>
<dbReference type="NCBIfam" id="NF047389">
    <property type="entry name" value="ATPase_Sll1717"/>
    <property type="match status" value="1"/>
</dbReference>
<evidence type="ECO:0000313" key="1">
    <source>
        <dbReference type="EMBL" id="ETD20773.1"/>
    </source>
</evidence>
<dbReference type="AlphaFoldDB" id="A0A829NV92"/>
<name>A0A829NV92_MEDG5</name>
<protein>
    <submittedName>
        <fullName evidence="1">Uncharacterized protein</fullName>
    </submittedName>
</protein>
<keyword evidence="2" id="KW-1185">Reference proteome</keyword>
<dbReference type="EMBL" id="AZJF01000001">
    <property type="protein sequence ID" value="ETD20773.1"/>
    <property type="molecule type" value="Genomic_DNA"/>
</dbReference>